<keyword evidence="5 7" id="KW-0472">Membrane</keyword>
<dbReference type="SUPFAM" id="SSF103473">
    <property type="entry name" value="MFS general substrate transporter"/>
    <property type="match status" value="2"/>
</dbReference>
<evidence type="ECO:0000256" key="7">
    <source>
        <dbReference type="SAM" id="Phobius"/>
    </source>
</evidence>
<comment type="similarity">
    <text evidence="2">Belongs to the major facilitator superfamily. TCR/Tet family.</text>
</comment>
<dbReference type="InterPro" id="IPR020846">
    <property type="entry name" value="MFS_dom"/>
</dbReference>
<evidence type="ECO:0000313" key="10">
    <source>
        <dbReference type="Proteomes" id="UP001215712"/>
    </source>
</evidence>
<proteinExistence type="inferred from homology"/>
<keyword evidence="4 7" id="KW-1133">Transmembrane helix</keyword>
<feature type="transmembrane region" description="Helical" evidence="7">
    <location>
        <begin position="257"/>
        <end position="276"/>
    </location>
</feature>
<evidence type="ECO:0000256" key="6">
    <source>
        <dbReference type="ARBA" id="ARBA00023180"/>
    </source>
</evidence>
<dbReference type="InterPro" id="IPR036259">
    <property type="entry name" value="MFS_trans_sf"/>
</dbReference>
<evidence type="ECO:0000256" key="2">
    <source>
        <dbReference type="ARBA" id="ARBA00007520"/>
    </source>
</evidence>
<dbReference type="Pfam" id="PF07690">
    <property type="entry name" value="MFS_1"/>
    <property type="match status" value="1"/>
</dbReference>
<dbReference type="FunFam" id="1.20.1250.20:FF:000196">
    <property type="entry name" value="MFS toxin efflux pump (AflT)"/>
    <property type="match status" value="1"/>
</dbReference>
<feature type="transmembrane region" description="Helical" evidence="7">
    <location>
        <begin position="360"/>
        <end position="381"/>
    </location>
</feature>
<reference evidence="9" key="2">
    <citation type="submission" date="2023-01" db="EMBL/GenBank/DDBJ databases">
        <authorList>
            <person name="Petersen C."/>
        </authorList>
    </citation>
    <scope>NUCLEOTIDE SEQUENCE</scope>
    <source>
        <strain evidence="9">IBT 17514</strain>
    </source>
</reference>
<dbReference type="EMBL" id="JAQJAN010000001">
    <property type="protein sequence ID" value="KAJ5740443.1"/>
    <property type="molecule type" value="Genomic_DNA"/>
</dbReference>
<feature type="transmembrane region" description="Helical" evidence="7">
    <location>
        <begin position="296"/>
        <end position="317"/>
    </location>
</feature>
<keyword evidence="3 7" id="KW-0812">Transmembrane</keyword>
<dbReference type="Proteomes" id="UP001215712">
    <property type="component" value="Unassembled WGS sequence"/>
</dbReference>
<feature type="domain" description="Major facilitator superfamily (MFS) profile" evidence="8">
    <location>
        <begin position="30"/>
        <end position="521"/>
    </location>
</feature>
<evidence type="ECO:0000256" key="3">
    <source>
        <dbReference type="ARBA" id="ARBA00022692"/>
    </source>
</evidence>
<feature type="transmembrane region" description="Helical" evidence="7">
    <location>
        <begin position="497"/>
        <end position="518"/>
    </location>
</feature>
<dbReference type="PROSITE" id="PS50850">
    <property type="entry name" value="MFS"/>
    <property type="match status" value="1"/>
</dbReference>
<accession>A0AAD6N0L8</accession>
<name>A0AAD6N0L8_9EURO</name>
<feature type="transmembrane region" description="Helical" evidence="7">
    <location>
        <begin position="423"/>
        <end position="447"/>
    </location>
</feature>
<dbReference type="Gene3D" id="1.20.1250.20">
    <property type="entry name" value="MFS general substrate transporter like domains"/>
    <property type="match status" value="2"/>
</dbReference>
<keyword evidence="10" id="KW-1185">Reference proteome</keyword>
<dbReference type="GO" id="GO:0022857">
    <property type="term" value="F:transmembrane transporter activity"/>
    <property type="evidence" value="ECO:0007669"/>
    <property type="project" value="InterPro"/>
</dbReference>
<dbReference type="AlphaFoldDB" id="A0AAD6N0L8"/>
<dbReference type="CDD" id="cd17502">
    <property type="entry name" value="MFS_Azr1_MDR_like"/>
    <property type="match status" value="1"/>
</dbReference>
<feature type="transmembrane region" description="Helical" evidence="7">
    <location>
        <begin position="187"/>
        <end position="206"/>
    </location>
</feature>
<feature type="transmembrane region" description="Helical" evidence="7">
    <location>
        <begin position="27"/>
        <end position="52"/>
    </location>
</feature>
<feature type="transmembrane region" description="Helical" evidence="7">
    <location>
        <begin position="125"/>
        <end position="147"/>
    </location>
</feature>
<evidence type="ECO:0000256" key="5">
    <source>
        <dbReference type="ARBA" id="ARBA00023136"/>
    </source>
</evidence>
<comment type="subcellular location">
    <subcellularLocation>
        <location evidence="1">Membrane</location>
        <topology evidence="1">Multi-pass membrane protein</topology>
    </subcellularLocation>
</comment>
<reference evidence="9" key="1">
    <citation type="journal article" date="2023" name="IMA Fungus">
        <title>Comparative genomic study of the Penicillium genus elucidates a diverse pangenome and 15 lateral gene transfer events.</title>
        <authorList>
            <person name="Petersen C."/>
            <person name="Sorensen T."/>
            <person name="Nielsen M.R."/>
            <person name="Sondergaard T.E."/>
            <person name="Sorensen J.L."/>
            <person name="Fitzpatrick D.A."/>
            <person name="Frisvad J.C."/>
            <person name="Nielsen K.L."/>
        </authorList>
    </citation>
    <scope>NUCLEOTIDE SEQUENCE</scope>
    <source>
        <strain evidence="9">IBT 17514</strain>
    </source>
</reference>
<comment type="caution">
    <text evidence="9">The sequence shown here is derived from an EMBL/GenBank/DDBJ whole genome shotgun (WGS) entry which is preliminary data.</text>
</comment>
<gene>
    <name evidence="9" type="ORF">N7493_000315</name>
</gene>
<keyword evidence="6" id="KW-0325">Glycoprotein</keyword>
<dbReference type="GO" id="GO:0005886">
    <property type="term" value="C:plasma membrane"/>
    <property type="evidence" value="ECO:0007669"/>
    <property type="project" value="TreeGrafter"/>
</dbReference>
<dbReference type="InterPro" id="IPR011701">
    <property type="entry name" value="MFS"/>
</dbReference>
<protein>
    <recommendedName>
        <fullName evidence="8">Major facilitator superfamily (MFS) profile domain-containing protein</fullName>
    </recommendedName>
</protein>
<evidence type="ECO:0000313" key="9">
    <source>
        <dbReference type="EMBL" id="KAJ5740443.1"/>
    </source>
</evidence>
<organism evidence="9 10">
    <name type="scientific">Penicillium malachiteum</name>
    <dbReference type="NCBI Taxonomy" id="1324776"/>
    <lineage>
        <taxon>Eukaryota</taxon>
        <taxon>Fungi</taxon>
        <taxon>Dikarya</taxon>
        <taxon>Ascomycota</taxon>
        <taxon>Pezizomycotina</taxon>
        <taxon>Eurotiomycetes</taxon>
        <taxon>Eurotiomycetidae</taxon>
        <taxon>Eurotiales</taxon>
        <taxon>Aspergillaceae</taxon>
        <taxon>Penicillium</taxon>
    </lineage>
</organism>
<sequence length="531" mass="56840">MDSPYESATDTKMIPEEKRRYLTGMRLYLVTGAVTLVSFLMLLDLSIIVTAIPRITDHFNSLADVGWYGSSYQIASACLQPLTGKVYSNFNSKWTFLGFFFVFELGSLLCGIANSSKMLIIARAVAGMGGSGLMNGGLTIIASLVPLHKSPGLIGMVMGFKVCQLGMVGGPLIGGVLTEKVSWRWCFYINLPVGAIATILLLCIEVPDQMIKPPVKHAATTIMRELDLIGFALFSPAAIQLLLALEYGAGTYGWKSATVIGLFCGAAATFIIFLLWEHRIGNKAMIPLNMVANRKVWTSCVVVMAMYGAGLASSYYLPIYFQAVKDDSPIMSGVSLLPTIVMQIIFAVMSGTLIGRLGYYTPWTIFSGITNSIGAGLLSTFTPHTSTGKWIGYEVIFGASRGAGFQTPIIAIQNAVPQGDVSVAMALLIFSQTLAGAVFLTLANVIFDAGLKSLLKKDAPNADAAAILAAGATSFRTVVSKADLPGVLKAYAKSCDYVFYMATGLGVVIFAFAFGMGWTDVRKKKPSEEKA</sequence>
<dbReference type="PANTHER" id="PTHR23501">
    <property type="entry name" value="MAJOR FACILITATOR SUPERFAMILY"/>
    <property type="match status" value="1"/>
</dbReference>
<evidence type="ECO:0000256" key="1">
    <source>
        <dbReference type="ARBA" id="ARBA00004141"/>
    </source>
</evidence>
<evidence type="ECO:0000256" key="4">
    <source>
        <dbReference type="ARBA" id="ARBA00022989"/>
    </source>
</evidence>
<dbReference type="PANTHER" id="PTHR23501:SF193">
    <property type="entry name" value="MULTIDRUG TRANSPORTER, PUTATIVE (AFU_ORTHOLOGUE AFUA_8G00940)-RELATED"/>
    <property type="match status" value="1"/>
</dbReference>
<feature type="transmembrane region" description="Helical" evidence="7">
    <location>
        <begin position="329"/>
        <end position="348"/>
    </location>
</feature>
<feature type="transmembrane region" description="Helical" evidence="7">
    <location>
        <begin position="94"/>
        <end position="113"/>
    </location>
</feature>
<evidence type="ECO:0000259" key="8">
    <source>
        <dbReference type="PROSITE" id="PS50850"/>
    </source>
</evidence>